<dbReference type="Proteomes" id="UP001153076">
    <property type="component" value="Unassembled WGS sequence"/>
</dbReference>
<organism evidence="2 3">
    <name type="scientific">Carnegiea gigantea</name>
    <dbReference type="NCBI Taxonomy" id="171969"/>
    <lineage>
        <taxon>Eukaryota</taxon>
        <taxon>Viridiplantae</taxon>
        <taxon>Streptophyta</taxon>
        <taxon>Embryophyta</taxon>
        <taxon>Tracheophyta</taxon>
        <taxon>Spermatophyta</taxon>
        <taxon>Magnoliopsida</taxon>
        <taxon>eudicotyledons</taxon>
        <taxon>Gunneridae</taxon>
        <taxon>Pentapetalae</taxon>
        <taxon>Caryophyllales</taxon>
        <taxon>Cactineae</taxon>
        <taxon>Cactaceae</taxon>
        <taxon>Cactoideae</taxon>
        <taxon>Echinocereeae</taxon>
        <taxon>Carnegiea</taxon>
    </lineage>
</organism>
<feature type="compositionally biased region" description="Basic and acidic residues" evidence="1">
    <location>
        <begin position="142"/>
        <end position="152"/>
    </location>
</feature>
<evidence type="ECO:0000313" key="2">
    <source>
        <dbReference type="EMBL" id="KAJ8430099.1"/>
    </source>
</evidence>
<sequence length="254" mass="27156">MKGSSAPMEMVKAARMQDDNKQSFRTNLHTADVVSANDAQEREPFGEAMEPLGEKEMVASPNATEEDVVPRLKCNTEQPYADDVGEARDVHIISEGSNSSIPSAKQISPYINLVVAPCTGKRRIRNVYTSRKRSRKATTNTSKEKEVEEKKNTGTELNIAADSSGTVTAGDAPIPQLSSRCGSHHVLATGRIEHVCVAGTVDSGEELITVGDSKTIATVDGTGPSLVSFGGLPGYVVLSTVVYQLLLMVANPHM</sequence>
<accession>A0A9Q1JSA1</accession>
<dbReference type="EMBL" id="JAKOGI010000824">
    <property type="protein sequence ID" value="KAJ8430099.1"/>
    <property type="molecule type" value="Genomic_DNA"/>
</dbReference>
<name>A0A9Q1JSA1_9CARY</name>
<gene>
    <name evidence="2" type="ORF">Cgig2_022701</name>
</gene>
<comment type="caution">
    <text evidence="2">The sequence shown here is derived from an EMBL/GenBank/DDBJ whole genome shotgun (WGS) entry which is preliminary data.</text>
</comment>
<feature type="region of interest" description="Disordered" evidence="1">
    <location>
        <begin position="129"/>
        <end position="152"/>
    </location>
</feature>
<evidence type="ECO:0000313" key="3">
    <source>
        <dbReference type="Proteomes" id="UP001153076"/>
    </source>
</evidence>
<evidence type="ECO:0000256" key="1">
    <source>
        <dbReference type="SAM" id="MobiDB-lite"/>
    </source>
</evidence>
<keyword evidence="3" id="KW-1185">Reference proteome</keyword>
<feature type="region of interest" description="Disordered" evidence="1">
    <location>
        <begin position="1"/>
        <end position="21"/>
    </location>
</feature>
<dbReference type="AlphaFoldDB" id="A0A9Q1JSA1"/>
<reference evidence="2" key="1">
    <citation type="submission" date="2022-04" db="EMBL/GenBank/DDBJ databases">
        <title>Carnegiea gigantea Genome sequencing and assembly v2.</title>
        <authorList>
            <person name="Copetti D."/>
            <person name="Sanderson M.J."/>
            <person name="Burquez A."/>
            <person name="Wojciechowski M.F."/>
        </authorList>
    </citation>
    <scope>NUCLEOTIDE SEQUENCE</scope>
    <source>
        <strain evidence="2">SGP5-SGP5p</strain>
        <tissue evidence="2">Aerial part</tissue>
    </source>
</reference>
<proteinExistence type="predicted"/>
<protein>
    <submittedName>
        <fullName evidence="2">Uncharacterized protein</fullName>
    </submittedName>
</protein>